<dbReference type="InParanoid" id="A0A1X7SYG5"/>
<proteinExistence type="predicted"/>
<reference evidence="2" key="1">
    <citation type="submission" date="2017-05" db="UniProtKB">
        <authorList>
            <consortium name="EnsemblMetazoa"/>
        </authorList>
    </citation>
    <scope>IDENTIFICATION</scope>
</reference>
<name>A0A1X7SYG5_AMPQE</name>
<feature type="transmembrane region" description="Helical" evidence="1">
    <location>
        <begin position="12"/>
        <end position="30"/>
    </location>
</feature>
<organism evidence="2">
    <name type="scientific">Amphimedon queenslandica</name>
    <name type="common">Sponge</name>
    <dbReference type="NCBI Taxonomy" id="400682"/>
    <lineage>
        <taxon>Eukaryota</taxon>
        <taxon>Metazoa</taxon>
        <taxon>Porifera</taxon>
        <taxon>Demospongiae</taxon>
        <taxon>Heteroscleromorpha</taxon>
        <taxon>Haplosclerida</taxon>
        <taxon>Niphatidae</taxon>
        <taxon>Amphimedon</taxon>
    </lineage>
</organism>
<keyword evidence="1" id="KW-1133">Transmembrane helix</keyword>
<dbReference type="AlphaFoldDB" id="A0A1X7SYG5"/>
<dbReference type="EnsemblMetazoa" id="Aqu2.1.07176_001">
    <property type="protein sequence ID" value="Aqu2.1.07176_001"/>
    <property type="gene ID" value="Aqu2.1.07176"/>
</dbReference>
<accession>A0A1X7SYG5</accession>
<dbReference type="PROSITE" id="PS51257">
    <property type="entry name" value="PROKAR_LIPOPROTEIN"/>
    <property type="match status" value="1"/>
</dbReference>
<evidence type="ECO:0000256" key="1">
    <source>
        <dbReference type="SAM" id="Phobius"/>
    </source>
</evidence>
<keyword evidence="1" id="KW-0812">Transmembrane</keyword>
<protein>
    <submittedName>
        <fullName evidence="2">Uncharacterized protein</fullName>
    </submittedName>
</protein>
<evidence type="ECO:0000313" key="2">
    <source>
        <dbReference type="EnsemblMetazoa" id="Aqu2.1.07176_001"/>
    </source>
</evidence>
<sequence>MAGFWRKDRLNNLLFYPAILAVGATLSCPFVSVYSIYLFCKLFGCCFGFYSILSH</sequence>
<keyword evidence="1" id="KW-0472">Membrane</keyword>